<dbReference type="InterPro" id="IPR023849">
    <property type="entry name" value="TQXA_dom"/>
</dbReference>
<sequence length="480" mass="48789">MFHKQGRVVSRIVAVMLASGLTVGSGLLTAGAAAAAAADTKPVTARITKWSDVWENVQRFDPRTQGDVSLQAGPFYISIGDSDEKLPVYCIDLLNETKKDAEYQETDWNSSSLQDNPGAGPKVLWILQHSYPAVGVDELAAASKIKGLSEQDAAAATQVAIWSFSDPGIKITQKEHPLAQQFTTWLIDQANQNGKAEEPKPTLSLEPASVGGKSGSTLGPITVTAGGGAASVAVALDEKGTAAKVALVDDKGAAVKNVKSGDKIYAKVPADTPAGTASITATGTAKTSVGRAFVGQNSKGERSQTLILAGHGTVPVAASASLSWGLGAVPTADVAVDCAKESVVVTLGNKGDKDAAFKVGGKDYTVKPGGTQTVSVPAKEDEKYTVTVTGPDDFSKTFTGLLNCKTDSSTQSPAPSTSAPVSPTTPGSPAPSASPTGPELASTGGGMGTGLTAAMAAVLVAAGGAAVYGLRRRGRHSRAS</sequence>
<dbReference type="EMBL" id="BAAANS010000087">
    <property type="protein sequence ID" value="GAA2122676.1"/>
    <property type="molecule type" value="Genomic_DNA"/>
</dbReference>
<dbReference type="InterPro" id="IPR013552">
    <property type="entry name" value="Thioester_dom"/>
</dbReference>
<evidence type="ECO:0000256" key="1">
    <source>
        <dbReference type="SAM" id="MobiDB-lite"/>
    </source>
</evidence>
<organism evidence="6 7">
    <name type="scientific">Kitasatospora saccharophila</name>
    <dbReference type="NCBI Taxonomy" id="407973"/>
    <lineage>
        <taxon>Bacteria</taxon>
        <taxon>Bacillati</taxon>
        <taxon>Actinomycetota</taxon>
        <taxon>Actinomycetes</taxon>
        <taxon>Kitasatosporales</taxon>
        <taxon>Streptomycetaceae</taxon>
        <taxon>Kitasatospora</taxon>
    </lineage>
</organism>
<feature type="compositionally biased region" description="Low complexity" evidence="1">
    <location>
        <begin position="408"/>
        <end position="442"/>
    </location>
</feature>
<dbReference type="NCBIfam" id="TIGR03934">
    <property type="entry name" value="TQXA_dom"/>
    <property type="match status" value="1"/>
</dbReference>
<accession>A0ABN2Y6D2</accession>
<feature type="domain" description="Thioester" evidence="5">
    <location>
        <begin position="88"/>
        <end position="192"/>
    </location>
</feature>
<dbReference type="RefSeq" id="WP_344558689.1">
    <property type="nucleotide sequence ID" value="NZ_BAAANS010000087.1"/>
</dbReference>
<dbReference type="Pfam" id="PF05506">
    <property type="entry name" value="PLipase_C_C"/>
    <property type="match status" value="1"/>
</dbReference>
<evidence type="ECO:0000256" key="3">
    <source>
        <dbReference type="SAM" id="SignalP"/>
    </source>
</evidence>
<proteinExistence type="predicted"/>
<keyword evidence="2" id="KW-0812">Transmembrane</keyword>
<feature type="region of interest" description="Disordered" evidence="1">
    <location>
        <begin position="193"/>
        <end position="212"/>
    </location>
</feature>
<name>A0ABN2Y6D2_9ACTN</name>
<dbReference type="Pfam" id="PF08341">
    <property type="entry name" value="TED"/>
    <property type="match status" value="1"/>
</dbReference>
<evidence type="ECO:0000313" key="6">
    <source>
        <dbReference type="EMBL" id="GAA2122676.1"/>
    </source>
</evidence>
<evidence type="ECO:0000259" key="4">
    <source>
        <dbReference type="Pfam" id="PF05506"/>
    </source>
</evidence>
<dbReference type="Proteomes" id="UP001500897">
    <property type="component" value="Unassembled WGS sequence"/>
</dbReference>
<evidence type="ECO:0000313" key="7">
    <source>
        <dbReference type="Proteomes" id="UP001500897"/>
    </source>
</evidence>
<protein>
    <submittedName>
        <fullName evidence="6">TQXA domain-containing protein</fullName>
    </submittedName>
</protein>
<feature type="signal peptide" evidence="3">
    <location>
        <begin position="1"/>
        <end position="24"/>
    </location>
</feature>
<feature type="domain" description="Bacterial phospholipase C C-terminal" evidence="4">
    <location>
        <begin position="333"/>
        <end position="400"/>
    </location>
</feature>
<keyword evidence="2" id="KW-0472">Membrane</keyword>
<feature type="transmembrane region" description="Helical" evidence="2">
    <location>
        <begin position="450"/>
        <end position="470"/>
    </location>
</feature>
<evidence type="ECO:0000256" key="2">
    <source>
        <dbReference type="SAM" id="Phobius"/>
    </source>
</evidence>
<dbReference type="Gene3D" id="1.10.150.480">
    <property type="match status" value="1"/>
</dbReference>
<feature type="chain" id="PRO_5046333342" evidence="3">
    <location>
        <begin position="25"/>
        <end position="480"/>
    </location>
</feature>
<comment type="caution">
    <text evidence="6">The sequence shown here is derived from an EMBL/GenBank/DDBJ whole genome shotgun (WGS) entry which is preliminary data.</text>
</comment>
<gene>
    <name evidence="6" type="ORF">GCM10009759_73280</name>
</gene>
<dbReference type="InterPro" id="IPR008475">
    <property type="entry name" value="PLipase_C_C"/>
</dbReference>
<reference evidence="6 7" key="1">
    <citation type="journal article" date="2019" name="Int. J. Syst. Evol. Microbiol.">
        <title>The Global Catalogue of Microorganisms (GCM) 10K type strain sequencing project: providing services to taxonomists for standard genome sequencing and annotation.</title>
        <authorList>
            <consortium name="The Broad Institute Genomics Platform"/>
            <consortium name="The Broad Institute Genome Sequencing Center for Infectious Disease"/>
            <person name="Wu L."/>
            <person name="Ma J."/>
        </authorList>
    </citation>
    <scope>NUCLEOTIDE SEQUENCE [LARGE SCALE GENOMIC DNA]</scope>
    <source>
        <strain evidence="6 7">JCM 14559</strain>
    </source>
</reference>
<keyword evidence="3" id="KW-0732">Signal</keyword>
<keyword evidence="2" id="KW-1133">Transmembrane helix</keyword>
<evidence type="ECO:0000259" key="5">
    <source>
        <dbReference type="Pfam" id="PF08341"/>
    </source>
</evidence>
<feature type="region of interest" description="Disordered" evidence="1">
    <location>
        <begin position="405"/>
        <end position="445"/>
    </location>
</feature>
<keyword evidence="7" id="KW-1185">Reference proteome</keyword>